<feature type="compositionally biased region" description="Low complexity" evidence="7">
    <location>
        <begin position="25"/>
        <end position="45"/>
    </location>
</feature>
<dbReference type="InterPro" id="IPR013525">
    <property type="entry name" value="ABC2_TM"/>
</dbReference>
<feature type="compositionally biased region" description="Polar residues" evidence="7">
    <location>
        <begin position="82"/>
        <end position="93"/>
    </location>
</feature>
<dbReference type="GO" id="GO:0016020">
    <property type="term" value="C:membrane"/>
    <property type="evidence" value="ECO:0007669"/>
    <property type="project" value="UniProtKB-SubCell"/>
</dbReference>
<evidence type="ECO:0000259" key="9">
    <source>
        <dbReference type="PROSITE" id="PS50893"/>
    </source>
</evidence>
<dbReference type="InterPro" id="IPR003593">
    <property type="entry name" value="AAA+_ATPase"/>
</dbReference>
<name>T1JQK4_TETUR</name>
<feature type="transmembrane region" description="Helical" evidence="8">
    <location>
        <begin position="710"/>
        <end position="731"/>
    </location>
</feature>
<feature type="domain" description="ABC transmembrane type-2" evidence="10">
    <location>
        <begin position="597"/>
        <end position="825"/>
    </location>
</feature>
<dbReference type="Gene3D" id="3.40.50.300">
    <property type="entry name" value="P-loop containing nucleotide triphosphate hydrolases"/>
    <property type="match status" value="1"/>
</dbReference>
<evidence type="ECO:0000256" key="8">
    <source>
        <dbReference type="SAM" id="Phobius"/>
    </source>
</evidence>
<organism evidence="11 12">
    <name type="scientific">Tetranychus urticae</name>
    <name type="common">Two-spotted spider mite</name>
    <dbReference type="NCBI Taxonomy" id="32264"/>
    <lineage>
        <taxon>Eukaryota</taxon>
        <taxon>Metazoa</taxon>
        <taxon>Ecdysozoa</taxon>
        <taxon>Arthropoda</taxon>
        <taxon>Chelicerata</taxon>
        <taxon>Arachnida</taxon>
        <taxon>Acari</taxon>
        <taxon>Acariformes</taxon>
        <taxon>Trombidiformes</taxon>
        <taxon>Prostigmata</taxon>
        <taxon>Eleutherengona</taxon>
        <taxon>Raphignathae</taxon>
        <taxon>Tetranychoidea</taxon>
        <taxon>Tetranychidae</taxon>
        <taxon>Tetranychus</taxon>
    </lineage>
</organism>
<dbReference type="OMA" id="RSRIWRQ"/>
<dbReference type="EMBL" id="CAEY01000437">
    <property type="status" value="NOT_ANNOTATED_CDS"/>
    <property type="molecule type" value="Genomic_DNA"/>
</dbReference>
<dbReference type="OrthoDB" id="10255969at2759"/>
<evidence type="ECO:0000256" key="1">
    <source>
        <dbReference type="ARBA" id="ARBA00004141"/>
    </source>
</evidence>
<dbReference type="InterPro" id="IPR003439">
    <property type="entry name" value="ABC_transporter-like_ATP-bd"/>
</dbReference>
<evidence type="ECO:0000313" key="11">
    <source>
        <dbReference type="EnsemblMetazoa" id="tetur01g03530.1"/>
    </source>
</evidence>
<dbReference type="PROSITE" id="PS00211">
    <property type="entry name" value="ABC_TRANSPORTER_1"/>
    <property type="match status" value="1"/>
</dbReference>
<keyword evidence="6 8" id="KW-0472">Membrane</keyword>
<feature type="transmembrane region" description="Helical" evidence="8">
    <location>
        <begin position="738"/>
        <end position="762"/>
    </location>
</feature>
<evidence type="ECO:0000256" key="6">
    <source>
        <dbReference type="ARBA" id="ARBA00023136"/>
    </source>
</evidence>
<dbReference type="InterPro" id="IPR047817">
    <property type="entry name" value="ABC2_TM_bact-type"/>
</dbReference>
<feature type="compositionally biased region" description="Polar residues" evidence="7">
    <location>
        <begin position="46"/>
        <end position="66"/>
    </location>
</feature>
<gene>
    <name evidence="11" type="primary">107367078</name>
</gene>
<dbReference type="GO" id="GO:0005524">
    <property type="term" value="F:ATP binding"/>
    <property type="evidence" value="ECO:0007669"/>
    <property type="project" value="UniProtKB-KW"/>
</dbReference>
<comment type="subcellular location">
    <subcellularLocation>
        <location evidence="1">Membrane</location>
        <topology evidence="1">Multi-pass membrane protein</topology>
    </subcellularLocation>
</comment>
<dbReference type="SUPFAM" id="SSF52540">
    <property type="entry name" value="P-loop containing nucleoside triphosphate hydrolases"/>
    <property type="match status" value="1"/>
</dbReference>
<evidence type="ECO:0000256" key="2">
    <source>
        <dbReference type="ARBA" id="ARBA00022692"/>
    </source>
</evidence>
<dbReference type="STRING" id="32264.T1JQK4"/>
<reference evidence="11" key="2">
    <citation type="submission" date="2015-06" db="UniProtKB">
        <authorList>
            <consortium name="EnsemblMetazoa"/>
        </authorList>
    </citation>
    <scope>IDENTIFICATION</scope>
</reference>
<feature type="transmembrane region" description="Helical" evidence="8">
    <location>
        <begin position="801"/>
        <end position="822"/>
    </location>
</feature>
<evidence type="ECO:0000259" key="10">
    <source>
        <dbReference type="PROSITE" id="PS51012"/>
    </source>
</evidence>
<dbReference type="Proteomes" id="UP000015104">
    <property type="component" value="Unassembled WGS sequence"/>
</dbReference>
<dbReference type="SMART" id="SM00382">
    <property type="entry name" value="AAA"/>
    <property type="match status" value="1"/>
</dbReference>
<evidence type="ECO:0000256" key="5">
    <source>
        <dbReference type="ARBA" id="ARBA00022989"/>
    </source>
</evidence>
<feature type="region of interest" description="Disordered" evidence="7">
    <location>
        <begin position="23"/>
        <end position="93"/>
    </location>
</feature>
<dbReference type="GO" id="GO:0016887">
    <property type="term" value="F:ATP hydrolysis activity"/>
    <property type="evidence" value="ECO:0007669"/>
    <property type="project" value="InterPro"/>
</dbReference>
<dbReference type="Pfam" id="PF00005">
    <property type="entry name" value="ABC_tran"/>
    <property type="match status" value="1"/>
</dbReference>
<dbReference type="PANTHER" id="PTHR43038">
    <property type="entry name" value="ATP-BINDING CASSETTE, SUB-FAMILY H, MEMBER 1"/>
    <property type="match status" value="1"/>
</dbReference>
<protein>
    <submittedName>
        <fullName evidence="11">Uncharacterized protein</fullName>
    </submittedName>
</protein>
<keyword evidence="4" id="KW-0067">ATP-binding</keyword>
<feature type="transmembrane region" description="Helical" evidence="8">
    <location>
        <begin position="631"/>
        <end position="655"/>
    </location>
</feature>
<keyword evidence="3" id="KW-0547">Nucleotide-binding</keyword>
<feature type="transmembrane region" description="Helical" evidence="8">
    <location>
        <begin position="676"/>
        <end position="704"/>
    </location>
</feature>
<sequence>MESIVNNDHQLSELKLSQITVDPNSLTSKSDTSTVTVSSNDESSVIQQPSIGCTSLSSPETITTNFSSQPATPSPSSAQLSVPPSIQVNHSSNRITTTRPAIRIQNLNVTYGHSGAIEFVLNNVTMTVPKGCIYGLLGPSGCGKTTLLKCLMGLKVYDSGNISIFNYPTGTRESGVPGPGVGYMPQEAALSRDLTIRETWTYFGRVNFLSDQEIQEKVNSLISLLDLPDADQLISNLSGGQQRRVSFGATILHNPRLMILDEPTVGVDPILRSRIWRQLVNATRMKGTTIIVTTHYIEETRKADVVGFMRKGAIIAENNPIRFMNRYGVNTLEAVFHRLCYIHKRTSLSGSGGNIHTNNQSNLIQCCSMNSSRPLGSQATVTSLSAPWIRPNNISDSKAWWMQFTAILTKYNLQVMRQPETLMASFVLPIMILLIFCVCIGGTPNGISIGLLNHEVCEQFTHHQPHHYHNTNLHRHRNHKHEHISPQPQMIHNSTEPCLSTAFLNSINSYMFNKKIYTDYTQALDDAESGSIWGFIRIKQGFSDALLSRLTFQETDLNGYEVDLNVSQIEIRGDLTSLVLTRLVTGALSFSFLDTIKPTLPNPKLADLPITLGTTVFGSFAKSDFFGVRDFAAPGLMIVIVYSIGFALTAFTLLIEKQDKTLDRNYASGLGRFQIILGQLIVRFVFLILPVIILLTLSVTLFGIPCRGSFIAAVLLLLIQILSGMALGVFLSAVLPSIFTCAIIANAVLLFTFIISGVMWAFDTLPYYIRWVSIIQPTTAAGESLRSILVRGLPATQMNVLMGYLISLAWIGIWLTLGTLSFKFQNN</sequence>
<dbReference type="AlphaFoldDB" id="T1JQK4"/>
<dbReference type="HOGENOM" id="CLU_014367_1_0_1"/>
<dbReference type="eggNOG" id="KOG0059">
    <property type="taxonomic scope" value="Eukaryota"/>
</dbReference>
<feature type="domain" description="ABC transporter" evidence="9">
    <location>
        <begin position="102"/>
        <end position="336"/>
    </location>
</feature>
<dbReference type="KEGG" id="tut:107367078"/>
<reference evidence="12" key="1">
    <citation type="submission" date="2011-08" db="EMBL/GenBank/DDBJ databases">
        <authorList>
            <person name="Rombauts S."/>
        </authorList>
    </citation>
    <scope>NUCLEOTIDE SEQUENCE</scope>
    <source>
        <strain evidence="12">London</strain>
    </source>
</reference>
<evidence type="ECO:0000256" key="3">
    <source>
        <dbReference type="ARBA" id="ARBA00022741"/>
    </source>
</evidence>
<proteinExistence type="predicted"/>
<dbReference type="InterPro" id="IPR027417">
    <property type="entry name" value="P-loop_NTPase"/>
</dbReference>
<feature type="compositionally biased region" description="Low complexity" evidence="7">
    <location>
        <begin position="67"/>
        <end position="81"/>
    </location>
</feature>
<evidence type="ECO:0000256" key="7">
    <source>
        <dbReference type="SAM" id="MobiDB-lite"/>
    </source>
</evidence>
<dbReference type="Pfam" id="PF12698">
    <property type="entry name" value="ABC2_membrane_3"/>
    <property type="match status" value="1"/>
</dbReference>
<evidence type="ECO:0000313" key="12">
    <source>
        <dbReference type="Proteomes" id="UP000015104"/>
    </source>
</evidence>
<feature type="transmembrane region" description="Helical" evidence="8">
    <location>
        <begin position="422"/>
        <end position="442"/>
    </location>
</feature>
<dbReference type="PROSITE" id="PS50893">
    <property type="entry name" value="ABC_TRANSPORTER_2"/>
    <property type="match status" value="1"/>
</dbReference>
<dbReference type="EnsemblMetazoa" id="tetur01g03530.1">
    <property type="protein sequence ID" value="tetur01g03530.1"/>
    <property type="gene ID" value="tetur01g03530"/>
</dbReference>
<dbReference type="PANTHER" id="PTHR43038:SF3">
    <property type="entry name" value="ABC TRANSPORTER G FAMILY MEMBER 20 ISOFORM X1"/>
    <property type="match status" value="1"/>
</dbReference>
<keyword evidence="5 8" id="KW-1133">Transmembrane helix</keyword>
<accession>T1JQK4</accession>
<dbReference type="PROSITE" id="PS51012">
    <property type="entry name" value="ABC_TM2"/>
    <property type="match status" value="1"/>
</dbReference>
<dbReference type="CDD" id="cd03230">
    <property type="entry name" value="ABC_DR_subfamily_A"/>
    <property type="match status" value="1"/>
</dbReference>
<keyword evidence="2 8" id="KW-0812">Transmembrane</keyword>
<evidence type="ECO:0000256" key="4">
    <source>
        <dbReference type="ARBA" id="ARBA00022840"/>
    </source>
</evidence>
<dbReference type="InterPro" id="IPR017871">
    <property type="entry name" value="ABC_transporter-like_CS"/>
</dbReference>
<dbReference type="GO" id="GO:0140359">
    <property type="term" value="F:ABC-type transporter activity"/>
    <property type="evidence" value="ECO:0007669"/>
    <property type="project" value="InterPro"/>
</dbReference>
<keyword evidence="12" id="KW-1185">Reference proteome</keyword>